<reference evidence="3" key="1">
    <citation type="journal article" date="2019" name="Int. J. Syst. Evol. Microbiol.">
        <title>The Global Catalogue of Microorganisms (GCM) 10K type strain sequencing project: providing services to taxonomists for standard genome sequencing and annotation.</title>
        <authorList>
            <consortium name="The Broad Institute Genomics Platform"/>
            <consortium name="The Broad Institute Genome Sequencing Center for Infectious Disease"/>
            <person name="Wu L."/>
            <person name="Ma J."/>
        </authorList>
    </citation>
    <scope>NUCLEOTIDE SEQUENCE [LARGE SCALE GENOMIC DNA]</scope>
    <source>
        <strain evidence="3">NBRC 103632</strain>
    </source>
</reference>
<gene>
    <name evidence="2" type="ORF">GCM10007890_57690</name>
</gene>
<comment type="caution">
    <text evidence="2">The sequence shown here is derived from an EMBL/GenBank/DDBJ whole genome shotgun (WGS) entry which is preliminary data.</text>
</comment>
<keyword evidence="3" id="KW-1185">Reference proteome</keyword>
<evidence type="ECO:0000313" key="2">
    <source>
        <dbReference type="EMBL" id="GLS73754.1"/>
    </source>
</evidence>
<feature type="compositionally biased region" description="Basic and acidic residues" evidence="1">
    <location>
        <begin position="172"/>
        <end position="186"/>
    </location>
</feature>
<dbReference type="Proteomes" id="UP001157440">
    <property type="component" value="Unassembled WGS sequence"/>
</dbReference>
<organism evidence="2 3">
    <name type="scientific">Methylobacterium tardum</name>
    <dbReference type="NCBI Taxonomy" id="374432"/>
    <lineage>
        <taxon>Bacteria</taxon>
        <taxon>Pseudomonadati</taxon>
        <taxon>Pseudomonadota</taxon>
        <taxon>Alphaproteobacteria</taxon>
        <taxon>Hyphomicrobiales</taxon>
        <taxon>Methylobacteriaceae</taxon>
        <taxon>Methylobacterium</taxon>
    </lineage>
</organism>
<dbReference type="AlphaFoldDB" id="A0AA37TGY0"/>
<name>A0AA37TGY0_9HYPH</name>
<evidence type="ECO:0008006" key="4">
    <source>
        <dbReference type="Google" id="ProtNLM"/>
    </source>
</evidence>
<protein>
    <recommendedName>
        <fullName evidence="4">Homeodomain-like domain-containing protein</fullName>
    </recommendedName>
</protein>
<evidence type="ECO:0000313" key="3">
    <source>
        <dbReference type="Proteomes" id="UP001157440"/>
    </source>
</evidence>
<accession>A0AA37TGY0</accession>
<feature type="region of interest" description="Disordered" evidence="1">
    <location>
        <begin position="172"/>
        <end position="194"/>
    </location>
</feature>
<proteinExistence type="predicted"/>
<dbReference type="Pfam" id="PF13384">
    <property type="entry name" value="HTH_23"/>
    <property type="match status" value="1"/>
</dbReference>
<sequence>MPLTGAHPAETRAAALRLLRETDLSIAAIAARVGASARTVWHWNVRAGWPRPPRRRWILTARWPAARRAALLRLLGASGADPADIAEVLGLDRPGPEALVWAFGPALAPAVRARLDQPPVDPAILRAQLCGHIARQIATFDAALSRETPALRDSARVLRDLGGLKRLLDTVGADGERSGAGERSDDGTEPDLPALRAEIARRYAGFVGDRASA</sequence>
<evidence type="ECO:0000256" key="1">
    <source>
        <dbReference type="SAM" id="MobiDB-lite"/>
    </source>
</evidence>
<dbReference type="EMBL" id="BSPL01000029">
    <property type="protein sequence ID" value="GLS73754.1"/>
    <property type="molecule type" value="Genomic_DNA"/>
</dbReference>
<dbReference type="RefSeq" id="WP_238199300.1">
    <property type="nucleotide sequence ID" value="NZ_BPQZ01000034.1"/>
</dbReference>